<evidence type="ECO:0000313" key="1">
    <source>
        <dbReference type="EMBL" id="OGE71239.1"/>
    </source>
</evidence>
<dbReference type="Proteomes" id="UP000177135">
    <property type="component" value="Unassembled WGS sequence"/>
</dbReference>
<protein>
    <submittedName>
        <fullName evidence="1">Uncharacterized protein</fullName>
    </submittedName>
</protein>
<name>A0A1F5N0Q0_9BACT</name>
<organism evidence="1 2">
    <name type="scientific">Candidatus Daviesbacteria bacterium RIFOXYD1_FULL_41_10</name>
    <dbReference type="NCBI Taxonomy" id="1797801"/>
    <lineage>
        <taxon>Bacteria</taxon>
        <taxon>Candidatus Daviesiibacteriota</taxon>
    </lineage>
</organism>
<dbReference type="AlphaFoldDB" id="A0A1F5N0Q0"/>
<sequence length="133" mass="15337">MDRRANQEIFAKEPRDHAVDELIEALRENKILPEDTPDSNYLLAHYEALSSFPHPLFDVRPLILKSPTKEQLELMLDTAQLVASARELDVLIHPNIAHSYTIPFKVLNTPTKVRLIRDMDWPQAIGFWAPRIS</sequence>
<accession>A0A1F5N0Q0</accession>
<evidence type="ECO:0000313" key="2">
    <source>
        <dbReference type="Proteomes" id="UP000177135"/>
    </source>
</evidence>
<reference evidence="1 2" key="1">
    <citation type="journal article" date="2016" name="Nat. Commun.">
        <title>Thousands of microbial genomes shed light on interconnected biogeochemical processes in an aquifer system.</title>
        <authorList>
            <person name="Anantharaman K."/>
            <person name="Brown C.T."/>
            <person name="Hug L.A."/>
            <person name="Sharon I."/>
            <person name="Castelle C.J."/>
            <person name="Probst A.J."/>
            <person name="Thomas B.C."/>
            <person name="Singh A."/>
            <person name="Wilkins M.J."/>
            <person name="Karaoz U."/>
            <person name="Brodie E.L."/>
            <person name="Williams K.H."/>
            <person name="Hubbard S.S."/>
            <person name="Banfield J.F."/>
        </authorList>
    </citation>
    <scope>NUCLEOTIDE SEQUENCE [LARGE SCALE GENOMIC DNA]</scope>
</reference>
<dbReference type="EMBL" id="MFEC01000015">
    <property type="protein sequence ID" value="OGE71239.1"/>
    <property type="molecule type" value="Genomic_DNA"/>
</dbReference>
<gene>
    <name evidence="1" type="ORF">A2617_03625</name>
</gene>
<comment type="caution">
    <text evidence="1">The sequence shown here is derived from an EMBL/GenBank/DDBJ whole genome shotgun (WGS) entry which is preliminary data.</text>
</comment>
<proteinExistence type="predicted"/>